<dbReference type="AlphaFoldDB" id="A0A0N5C2L8"/>
<sequence>MTNVRLYTNPDEPTILKIRGYVLFNSLDQIKPSSLITMGYNAGNPCKISFLNRSVQRNNPYLFDHNETIHSVSGYMTFAKPYNINNNVCTGVDVTVDVPYDDNDDINKLSFYMRSLYKTSSIEFKCIPSGITPFIDQDDAVEKLRYFWRSNISIPLLSFLKENYSSDITFRQMSYSGNLLYDETLDECQRDLANSICSGTKLITCLAPAGCGKTQSICSALLTGVAQGKKYLVVGPTNKSCEAILDRLFTWDPDTKAVLSLKSRCAMVRYPDKYNRSDIYYYRQGLDLITSQMTHDDRRLLDNYKRYKADYGSLKNSPPTVLDKDYFNRLNNAKSRLKNAETLLPELIMTYIKPKIIVCTIDLLVVGIPKAYTQCGFDNIIVDEASQVRCSTAILLLNLFPDSRICYLGDMNQLPPYALYKVTLDEKELLLSRPILQYMKDSEHGKTILLKYNYRSHPQLVKFVSDLFYDGSQYPKKNLQDCDTEMISFKTDEDDTNQQIYPYYLFNINYPSNQHPSGSTYNRGEAMCIGLVLLFLHSINYDPDEVVVISMYKAQVNTIHRKMVEIFDDYQSYMNADDSLKQQMEDFKYTLDNYRNKIVIDTVDGFQGHEKNIVLISTTRSTANPEDAKTEFYELKNRICVALTRPKIGFFLFGDVTLMKQCDTWGKVASRMENENTVLTFDHTNLLNIFQNHGPPADFFKNQLHRLSDKK</sequence>
<evidence type="ECO:0000256" key="1">
    <source>
        <dbReference type="ARBA" id="ARBA00007913"/>
    </source>
</evidence>
<reference evidence="9" key="1">
    <citation type="submission" date="2017-02" db="UniProtKB">
        <authorList>
            <consortium name="WormBaseParasite"/>
        </authorList>
    </citation>
    <scope>IDENTIFICATION</scope>
</reference>
<evidence type="ECO:0000313" key="9">
    <source>
        <dbReference type="WBParaSite" id="SPAL_0001222800.1"/>
    </source>
</evidence>
<dbReference type="SUPFAM" id="SSF52540">
    <property type="entry name" value="P-loop containing nucleoside triphosphate hydrolases"/>
    <property type="match status" value="1"/>
</dbReference>
<evidence type="ECO:0000313" key="8">
    <source>
        <dbReference type="Proteomes" id="UP000046392"/>
    </source>
</evidence>
<keyword evidence="5" id="KW-0067">ATP-binding</keyword>
<keyword evidence="4" id="KW-0347">Helicase</keyword>
<dbReference type="InterPro" id="IPR050534">
    <property type="entry name" value="Coronavir_polyprotein_1ab"/>
</dbReference>
<dbReference type="InterPro" id="IPR041679">
    <property type="entry name" value="DNA2/NAM7-like_C"/>
</dbReference>
<protein>
    <submittedName>
        <fullName evidence="9">AAA_12 domain-containing protein</fullName>
    </submittedName>
</protein>
<dbReference type="Pfam" id="PF13086">
    <property type="entry name" value="AAA_11"/>
    <property type="match status" value="1"/>
</dbReference>
<evidence type="ECO:0000259" key="7">
    <source>
        <dbReference type="Pfam" id="PF13087"/>
    </source>
</evidence>
<dbReference type="PANTHER" id="PTHR43788">
    <property type="entry name" value="DNA2/NAM7 HELICASE FAMILY MEMBER"/>
    <property type="match status" value="1"/>
</dbReference>
<dbReference type="Pfam" id="PF13087">
    <property type="entry name" value="AAA_12"/>
    <property type="match status" value="1"/>
</dbReference>
<keyword evidence="2" id="KW-0547">Nucleotide-binding</keyword>
<dbReference type="Proteomes" id="UP000046392">
    <property type="component" value="Unplaced"/>
</dbReference>
<dbReference type="Gene3D" id="3.40.50.300">
    <property type="entry name" value="P-loop containing nucleotide triphosphate hydrolases"/>
    <property type="match status" value="2"/>
</dbReference>
<feature type="domain" description="DNA2/NAM7 helicase-like C-terminal" evidence="7">
    <location>
        <begin position="433"/>
        <end position="655"/>
    </location>
</feature>
<dbReference type="InterPro" id="IPR047187">
    <property type="entry name" value="SF1_C_Upf1"/>
</dbReference>
<dbReference type="GO" id="GO:0005524">
    <property type="term" value="F:ATP binding"/>
    <property type="evidence" value="ECO:0007669"/>
    <property type="project" value="UniProtKB-KW"/>
</dbReference>
<evidence type="ECO:0000259" key="6">
    <source>
        <dbReference type="Pfam" id="PF13086"/>
    </source>
</evidence>
<evidence type="ECO:0000256" key="4">
    <source>
        <dbReference type="ARBA" id="ARBA00022806"/>
    </source>
</evidence>
<dbReference type="STRING" id="174720.A0A0N5C2L8"/>
<keyword evidence="3" id="KW-0378">Hydrolase</keyword>
<dbReference type="GO" id="GO:0043139">
    <property type="term" value="F:5'-3' DNA helicase activity"/>
    <property type="evidence" value="ECO:0007669"/>
    <property type="project" value="TreeGrafter"/>
</dbReference>
<organism evidence="8 9">
    <name type="scientific">Strongyloides papillosus</name>
    <name type="common">Intestinal threadworm</name>
    <dbReference type="NCBI Taxonomy" id="174720"/>
    <lineage>
        <taxon>Eukaryota</taxon>
        <taxon>Metazoa</taxon>
        <taxon>Ecdysozoa</taxon>
        <taxon>Nematoda</taxon>
        <taxon>Chromadorea</taxon>
        <taxon>Rhabditida</taxon>
        <taxon>Tylenchina</taxon>
        <taxon>Panagrolaimomorpha</taxon>
        <taxon>Strongyloidoidea</taxon>
        <taxon>Strongyloididae</taxon>
        <taxon>Strongyloides</taxon>
    </lineage>
</organism>
<dbReference type="WBParaSite" id="SPAL_0001222800.1">
    <property type="protein sequence ID" value="SPAL_0001222800.1"/>
    <property type="gene ID" value="SPAL_0001222800"/>
</dbReference>
<keyword evidence="8" id="KW-1185">Reference proteome</keyword>
<name>A0A0N5C2L8_STREA</name>
<dbReference type="InterPro" id="IPR027417">
    <property type="entry name" value="P-loop_NTPase"/>
</dbReference>
<feature type="domain" description="DNA2/NAM7 helicase helicase" evidence="6">
    <location>
        <begin position="185"/>
        <end position="417"/>
    </location>
</feature>
<comment type="similarity">
    <text evidence="1">Belongs to the DNA2/NAM7 helicase family.</text>
</comment>
<dbReference type="GO" id="GO:0016787">
    <property type="term" value="F:hydrolase activity"/>
    <property type="evidence" value="ECO:0007669"/>
    <property type="project" value="UniProtKB-KW"/>
</dbReference>
<dbReference type="PANTHER" id="PTHR43788:SF8">
    <property type="entry name" value="DNA-BINDING PROTEIN SMUBP-2"/>
    <property type="match status" value="1"/>
</dbReference>
<accession>A0A0N5C2L8</accession>
<evidence type="ECO:0000256" key="2">
    <source>
        <dbReference type="ARBA" id="ARBA00022741"/>
    </source>
</evidence>
<dbReference type="CDD" id="cd18808">
    <property type="entry name" value="SF1_C_Upf1"/>
    <property type="match status" value="1"/>
</dbReference>
<evidence type="ECO:0000256" key="5">
    <source>
        <dbReference type="ARBA" id="ARBA00022840"/>
    </source>
</evidence>
<proteinExistence type="inferred from homology"/>
<evidence type="ECO:0000256" key="3">
    <source>
        <dbReference type="ARBA" id="ARBA00022801"/>
    </source>
</evidence>
<dbReference type="InterPro" id="IPR041677">
    <property type="entry name" value="DNA2/NAM7_AAA_11"/>
</dbReference>